<comment type="caution">
    <text evidence="1">The sequence shown here is derived from an EMBL/GenBank/DDBJ whole genome shotgun (WGS) entry which is preliminary data.</text>
</comment>
<organism evidence="1 2">
    <name type="scientific">Enterococcus phage vB_EfaS_140</name>
    <dbReference type="NCBI Taxonomy" id="2730536"/>
    <lineage>
        <taxon>Viruses</taxon>
        <taxon>Duplodnaviria</taxon>
        <taxon>Heunggongvirae</taxon>
        <taxon>Uroviricota</taxon>
        <taxon>Caudoviricetes</taxon>
        <taxon>Andrewesvirinae</taxon>
        <taxon>Vipetofemvirus</taxon>
        <taxon>Vipetofemvirus vv140</taxon>
    </lineage>
</organism>
<keyword evidence="2" id="KW-1185">Reference proteome</keyword>
<sequence length="65" mass="7496">MTVDELYKKLGEILKEGEVRESSPVWFIDGDDELIAVQNLEIDPDGDIILTMWDENGLYKSKHML</sequence>
<proteinExistence type="predicted"/>
<reference evidence="1" key="1">
    <citation type="submission" date="2020-07" db="EMBL/GenBank/DDBJ databases">
        <authorList>
            <person name="Ladero V."/>
        </authorList>
    </citation>
    <scope>NUCLEOTIDE SEQUENCE</scope>
</reference>
<accession>A0ACA9ASA4</accession>
<evidence type="ECO:0000313" key="2">
    <source>
        <dbReference type="Proteomes" id="UP000523747"/>
    </source>
</evidence>
<protein>
    <submittedName>
        <fullName evidence="1">Uncharacterized protein</fullName>
    </submittedName>
</protein>
<name>A0ACA9ASA4_9CAUD</name>
<dbReference type="EMBL" id="CAJCJZ010000002">
    <property type="protein sequence ID" value="CAD0281733.1"/>
    <property type="molecule type" value="Genomic_DNA"/>
</dbReference>
<evidence type="ECO:0000313" key="1">
    <source>
        <dbReference type="EMBL" id="CAD0281733.1"/>
    </source>
</evidence>
<dbReference type="Proteomes" id="UP000523747">
    <property type="component" value="Unassembled WGS sequence"/>
</dbReference>